<dbReference type="PANTHER" id="PTHR31343">
    <property type="entry name" value="T15D22.8"/>
    <property type="match status" value="1"/>
</dbReference>
<feature type="compositionally biased region" description="Basic and acidic residues" evidence="1">
    <location>
        <begin position="144"/>
        <end position="154"/>
    </location>
</feature>
<dbReference type="AlphaFoldDB" id="A0A3P6G1N3"/>
<name>A0A3P6G1N3_BRAOL</name>
<evidence type="ECO:0000256" key="1">
    <source>
        <dbReference type="SAM" id="MobiDB-lite"/>
    </source>
</evidence>
<evidence type="ECO:0008006" key="3">
    <source>
        <dbReference type="Google" id="ProtNLM"/>
    </source>
</evidence>
<dbReference type="Pfam" id="PF05623">
    <property type="entry name" value="DUF789"/>
    <property type="match status" value="1"/>
</dbReference>
<protein>
    <recommendedName>
        <fullName evidence="3">DUF789 family protein</fullName>
    </recommendedName>
</protein>
<feature type="compositionally biased region" description="Basic and acidic residues" evidence="1">
    <location>
        <begin position="161"/>
        <end position="175"/>
    </location>
</feature>
<dbReference type="EMBL" id="LR031879">
    <property type="protein sequence ID" value="VDD58840.1"/>
    <property type="molecule type" value="Genomic_DNA"/>
</dbReference>
<sequence>MLGAGFHLTKLQRAQSDVSHGRSINTKDLHASAASSSNNVERFLESVTPSVPAHYLPKRMVKERRGSDVVELQQPPPYFVLGDVWESFAEWSAYGTGVPLSLNNNNSYYKDRVFQYYAPSLSAIQLYADSHPLSSRYPIKRLSEESDSDFKDSSSEGSSSESERGLSSRKEHLEDSSSDDGQPLSSQGRLIFEYLERDLPYIREPFADKMCDLASSFPELKTLRSCDLLPSSWFSVAWYPIYKIPTGPTLKDLDACFLTYHSLHTPFQAGAGVTTQSMCEVQPRESVEKTMLHVFGLATYKLRGSVWTSTKGSGHQLVNSLFKAADNWLRLRHVNHPDFIFFCR</sequence>
<gene>
    <name evidence="2" type="ORF">BOLC8T52069H</name>
</gene>
<proteinExistence type="predicted"/>
<evidence type="ECO:0000313" key="2">
    <source>
        <dbReference type="EMBL" id="VDD58840.1"/>
    </source>
</evidence>
<accession>A0A3P6G1N3</accession>
<reference evidence="2" key="1">
    <citation type="submission" date="2018-11" db="EMBL/GenBank/DDBJ databases">
        <authorList>
            <consortium name="Genoscope - CEA"/>
            <person name="William W."/>
        </authorList>
    </citation>
    <scope>NUCLEOTIDE SEQUENCE</scope>
</reference>
<feature type="region of interest" description="Disordered" evidence="1">
    <location>
        <begin position="144"/>
        <end position="185"/>
    </location>
</feature>
<dbReference type="PANTHER" id="PTHR31343:SF48">
    <property type="entry name" value="(RAPE) HYPOTHETICAL PROTEIN"/>
    <property type="match status" value="1"/>
</dbReference>
<dbReference type="InterPro" id="IPR008507">
    <property type="entry name" value="DUF789"/>
</dbReference>
<organism evidence="2">
    <name type="scientific">Brassica oleracea</name>
    <name type="common">Wild cabbage</name>
    <dbReference type="NCBI Taxonomy" id="3712"/>
    <lineage>
        <taxon>Eukaryota</taxon>
        <taxon>Viridiplantae</taxon>
        <taxon>Streptophyta</taxon>
        <taxon>Embryophyta</taxon>
        <taxon>Tracheophyta</taxon>
        <taxon>Spermatophyta</taxon>
        <taxon>Magnoliopsida</taxon>
        <taxon>eudicotyledons</taxon>
        <taxon>Gunneridae</taxon>
        <taxon>Pentapetalae</taxon>
        <taxon>rosids</taxon>
        <taxon>malvids</taxon>
        <taxon>Brassicales</taxon>
        <taxon>Brassicaceae</taxon>
        <taxon>Brassiceae</taxon>
        <taxon>Brassica</taxon>
    </lineage>
</organism>